<accession>A0AAE5X152</accession>
<protein>
    <submittedName>
        <fullName evidence="3">Esterase</fullName>
    </submittedName>
    <submittedName>
        <fullName evidence="4">Steryl acetyl hydrolase</fullName>
    </submittedName>
</protein>
<dbReference type="Pfam" id="PF07859">
    <property type="entry name" value="Abhydrolase_3"/>
    <property type="match status" value="1"/>
</dbReference>
<evidence type="ECO:0000313" key="6">
    <source>
        <dbReference type="Proteomes" id="UP000290401"/>
    </source>
</evidence>
<dbReference type="SUPFAM" id="SSF53474">
    <property type="entry name" value="alpha/beta-Hydrolases"/>
    <property type="match status" value="1"/>
</dbReference>
<dbReference type="KEGG" id="bgz:XH91_15970"/>
<evidence type="ECO:0000313" key="3">
    <source>
        <dbReference type="EMBL" id="QAU46713.1"/>
    </source>
</evidence>
<feature type="domain" description="Alpha/beta hydrolase fold-3" evidence="2">
    <location>
        <begin position="133"/>
        <end position="333"/>
    </location>
</feature>
<dbReference type="EMBL" id="RDQZ01000020">
    <property type="protein sequence ID" value="RXH10521.1"/>
    <property type="molecule type" value="Genomic_DNA"/>
</dbReference>
<sequence length="352" mass="37612">MLALYRQAAAGQQVSLSPPSDEPDGDVAMSVARIVSALQFCPVGCVFSPPARRDPAPSLQSRLFNLLLRQLPYKQQLASAEAVQAHVQKLALEPATFEPTGLGRGVEATLTKMGGWPVYYTAPSSGHEGCNFVMFLHGGGYINEIVPAHWRFVGEMTRKAGVVCVVPIYPLAPRATAKDVVPATAELLRMLLEDAGPAKVTVVGNSAGAGLALAACQWLRDRGHRQPNRLMLISPGADASVSRPEQAEIAAHDPIQDIPGIIEAGRLYAGELDVGHPFVSPLNGAFRSLAPMTIFSGTRDLLYPDSVDIAARARAAGVPVELHLWRDQPHNYALMPTPEGRRARAMILGAVA</sequence>
<proteinExistence type="predicted"/>
<evidence type="ECO:0000256" key="1">
    <source>
        <dbReference type="ARBA" id="ARBA00022801"/>
    </source>
</evidence>
<dbReference type="InterPro" id="IPR013094">
    <property type="entry name" value="AB_hydrolase_3"/>
</dbReference>
<dbReference type="GO" id="GO:0016787">
    <property type="term" value="F:hydrolase activity"/>
    <property type="evidence" value="ECO:0007669"/>
    <property type="project" value="UniProtKB-KW"/>
</dbReference>
<dbReference type="PANTHER" id="PTHR48081">
    <property type="entry name" value="AB HYDROLASE SUPERFAMILY PROTEIN C4A8.06C"/>
    <property type="match status" value="1"/>
</dbReference>
<dbReference type="InterPro" id="IPR050300">
    <property type="entry name" value="GDXG_lipolytic_enzyme"/>
</dbReference>
<organism evidence="3 5">
    <name type="scientific">Bradyrhizobium guangzhouense</name>
    <dbReference type="NCBI Taxonomy" id="1325095"/>
    <lineage>
        <taxon>Bacteria</taxon>
        <taxon>Pseudomonadati</taxon>
        <taxon>Pseudomonadota</taxon>
        <taxon>Alphaproteobacteria</taxon>
        <taxon>Hyphomicrobiales</taxon>
        <taxon>Nitrobacteraceae</taxon>
        <taxon>Bradyrhizobium</taxon>
    </lineage>
</organism>
<keyword evidence="6" id="KW-1185">Reference proteome</keyword>
<dbReference type="Proteomes" id="UP000290401">
    <property type="component" value="Unassembled WGS sequence"/>
</dbReference>
<reference evidence="3 5" key="1">
    <citation type="submission" date="2018-06" db="EMBL/GenBank/DDBJ databases">
        <title>Comparative genomics of rhizobia nodulating Arachis hypogaea in China.</title>
        <authorList>
            <person name="Li Y."/>
        </authorList>
    </citation>
    <scope>NUCLEOTIDE SEQUENCE [LARGE SCALE GENOMIC DNA]</scope>
    <source>
        <strain evidence="3 5">CCBAU 51670</strain>
    </source>
</reference>
<evidence type="ECO:0000259" key="2">
    <source>
        <dbReference type="Pfam" id="PF07859"/>
    </source>
</evidence>
<evidence type="ECO:0000313" key="5">
    <source>
        <dbReference type="Proteomes" id="UP000288972"/>
    </source>
</evidence>
<name>A0AAE5X152_9BRAD</name>
<gene>
    <name evidence="4" type="ORF">EAS56_22975</name>
    <name evidence="3" type="ORF">XH91_15970</name>
</gene>
<dbReference type="InterPro" id="IPR029058">
    <property type="entry name" value="AB_hydrolase_fold"/>
</dbReference>
<dbReference type="AlphaFoldDB" id="A0AAE5X152"/>
<dbReference type="EMBL" id="CP030053">
    <property type="protein sequence ID" value="QAU46713.1"/>
    <property type="molecule type" value="Genomic_DNA"/>
</dbReference>
<dbReference type="Gene3D" id="3.40.50.1820">
    <property type="entry name" value="alpha/beta hydrolase"/>
    <property type="match status" value="1"/>
</dbReference>
<dbReference type="Proteomes" id="UP000288972">
    <property type="component" value="Chromosome"/>
</dbReference>
<reference evidence="4 6" key="2">
    <citation type="submission" date="2018-10" db="EMBL/GenBank/DDBJ databases">
        <title>Bradyrhizobium sp. nov., effective nodules isolated from peanut in China.</title>
        <authorList>
            <person name="Li Y."/>
        </authorList>
    </citation>
    <scope>NUCLEOTIDE SEQUENCE [LARGE SCALE GENOMIC DNA]</scope>
    <source>
        <strain evidence="4 6">CCBAU 53426</strain>
    </source>
</reference>
<keyword evidence="1 4" id="KW-0378">Hydrolase</keyword>
<dbReference type="PANTHER" id="PTHR48081:SF8">
    <property type="entry name" value="ALPHA_BETA HYDROLASE FOLD-3 DOMAIN-CONTAINING PROTEIN-RELATED"/>
    <property type="match status" value="1"/>
</dbReference>
<evidence type="ECO:0000313" key="4">
    <source>
        <dbReference type="EMBL" id="RXH10521.1"/>
    </source>
</evidence>